<feature type="repeat" description="PPR" evidence="2">
    <location>
        <begin position="141"/>
        <end position="176"/>
    </location>
</feature>
<dbReference type="Gene3D" id="1.25.40.10">
    <property type="entry name" value="Tetratricopeptide repeat domain"/>
    <property type="match status" value="3"/>
</dbReference>
<dbReference type="InterPro" id="IPR032867">
    <property type="entry name" value="DYW_dom"/>
</dbReference>
<keyword evidence="5" id="KW-1185">Reference proteome</keyword>
<dbReference type="GO" id="GO:0008270">
    <property type="term" value="F:zinc ion binding"/>
    <property type="evidence" value="ECO:0007669"/>
    <property type="project" value="InterPro"/>
</dbReference>
<evidence type="ECO:0000259" key="3">
    <source>
        <dbReference type="Pfam" id="PF14432"/>
    </source>
</evidence>
<dbReference type="FunFam" id="1.25.40.10:FF:000470">
    <property type="entry name" value="Pentatricopeptide repeat-containing protein At5g66520"/>
    <property type="match status" value="1"/>
</dbReference>
<keyword evidence="1" id="KW-0677">Repeat</keyword>
<dbReference type="InterPro" id="IPR011990">
    <property type="entry name" value="TPR-like_helical_dom_sf"/>
</dbReference>
<gene>
    <name evidence="4" type="ORF">C5167_044265</name>
</gene>
<organism evidence="4 5">
    <name type="scientific">Papaver somniferum</name>
    <name type="common">Opium poppy</name>
    <dbReference type="NCBI Taxonomy" id="3469"/>
    <lineage>
        <taxon>Eukaryota</taxon>
        <taxon>Viridiplantae</taxon>
        <taxon>Streptophyta</taxon>
        <taxon>Embryophyta</taxon>
        <taxon>Tracheophyta</taxon>
        <taxon>Spermatophyta</taxon>
        <taxon>Magnoliopsida</taxon>
        <taxon>Ranunculales</taxon>
        <taxon>Papaveraceae</taxon>
        <taxon>Papaveroideae</taxon>
        <taxon>Papaver</taxon>
    </lineage>
</organism>
<dbReference type="PANTHER" id="PTHR47926:SF508">
    <property type="entry name" value="PENTATRICOPEPTIDE REPEAT-CONTAINING PROTEIN"/>
    <property type="match status" value="1"/>
</dbReference>
<evidence type="ECO:0000313" key="5">
    <source>
        <dbReference type="Proteomes" id="UP000316621"/>
    </source>
</evidence>
<proteinExistence type="predicted"/>
<dbReference type="EMBL" id="CM010724">
    <property type="protein sequence ID" value="RZC81688.1"/>
    <property type="molecule type" value="Genomic_DNA"/>
</dbReference>
<dbReference type="InterPro" id="IPR046849">
    <property type="entry name" value="E2_motif"/>
</dbReference>
<dbReference type="Pfam" id="PF01535">
    <property type="entry name" value="PPR"/>
    <property type="match status" value="3"/>
</dbReference>
<dbReference type="OMA" id="VEIIMRD"/>
<dbReference type="Pfam" id="PF20431">
    <property type="entry name" value="E_motif"/>
    <property type="match status" value="1"/>
</dbReference>
<dbReference type="GO" id="GO:0009451">
    <property type="term" value="P:RNA modification"/>
    <property type="evidence" value="ECO:0007669"/>
    <property type="project" value="InterPro"/>
</dbReference>
<dbReference type="Pfam" id="PF14432">
    <property type="entry name" value="DYW_deaminase"/>
    <property type="match status" value="1"/>
</dbReference>
<dbReference type="PROSITE" id="PS51375">
    <property type="entry name" value="PPR"/>
    <property type="match status" value="3"/>
</dbReference>
<dbReference type="InterPro" id="IPR046960">
    <property type="entry name" value="PPR_At4g14850-like_plant"/>
</dbReference>
<dbReference type="InterPro" id="IPR046848">
    <property type="entry name" value="E_motif"/>
</dbReference>
<dbReference type="Proteomes" id="UP000316621">
    <property type="component" value="Chromosome 10"/>
</dbReference>
<dbReference type="Pfam" id="PF13041">
    <property type="entry name" value="PPR_2"/>
    <property type="match status" value="1"/>
</dbReference>
<sequence length="658" mass="74581">MALKNSTISVWASQLSPISLGQRTLTLAHVILSSNTVLLFFLTQLHPTKFPVTMALVVAPPSNPTSTTTRFPIHRHHKHLLNLLENCKGMSQFKQIHAHALRTTTPNHPDTLYLYSRIMHFSAFSDLHYSSRLLPQIHHTNSFIWNTLIRAYAWSSHLKDQSIILYRRMLIEGCVAPDKHTFPFVLKACAFLSALCEGQQIHGQVLKLGFDSDKYVNNSLIHFYVSCGCLDLSVKVFEEMPERNLVSWNAMIDGFVQSGEFVAALRKFVEMQDLFDPDGFTIQSLVSACGGLGTLSLGMWVHAYMLRNCDSIVQNDVLMNNSLVDMYCKCGSIKMARQVFDRMDKRDVTSWNSMILGFAMHGEIENAVEAFDSMCEMKNIMPNSITFIGVLSACNHGGMVCEGKKYFDLMVDVYKIEPRLEHYGCMVDLLARSGLINEALDLVSSMPIKPDLVIWRSLLDACCKRNADIELSERVAKQVLASEERVSSGVYVLLSKIYASANRWEEVGLVRNMMSEKGIVKEPGCSSIELEGEFHRFISGDTSHPHTKEIYQTLNVIEQRLQNVGYVPDLSPATMIDELDDRKQNSLCLHSERLAIAFGLLKSRPGIPIRIFKNLRVCNDCHTVTKLISRLFDVDIVVRDRVRFHHFKDGFCSCKDYW</sequence>
<feature type="domain" description="DYW" evidence="3">
    <location>
        <begin position="565"/>
        <end position="658"/>
    </location>
</feature>
<evidence type="ECO:0000256" key="1">
    <source>
        <dbReference type="ARBA" id="ARBA00022737"/>
    </source>
</evidence>
<dbReference type="PANTHER" id="PTHR47926">
    <property type="entry name" value="PENTATRICOPEPTIDE REPEAT-CONTAINING PROTEIN"/>
    <property type="match status" value="1"/>
</dbReference>
<name>A0A4Y7LAZ6_PAPSO</name>
<dbReference type="Pfam" id="PF20430">
    <property type="entry name" value="Eplus_motif"/>
    <property type="match status" value="1"/>
</dbReference>
<accession>A0A4Y7LAZ6</accession>
<dbReference type="InterPro" id="IPR002885">
    <property type="entry name" value="PPR_rpt"/>
</dbReference>
<protein>
    <recommendedName>
        <fullName evidence="3">DYW domain-containing protein</fullName>
    </recommendedName>
</protein>
<dbReference type="NCBIfam" id="TIGR00756">
    <property type="entry name" value="PPR"/>
    <property type="match status" value="4"/>
</dbReference>
<feature type="repeat" description="PPR" evidence="2">
    <location>
        <begin position="213"/>
        <end position="247"/>
    </location>
</feature>
<dbReference type="GO" id="GO:0003723">
    <property type="term" value="F:RNA binding"/>
    <property type="evidence" value="ECO:0007669"/>
    <property type="project" value="InterPro"/>
</dbReference>
<reference evidence="4 5" key="1">
    <citation type="journal article" date="2018" name="Science">
        <title>The opium poppy genome and morphinan production.</title>
        <authorList>
            <person name="Guo L."/>
            <person name="Winzer T."/>
            <person name="Yang X."/>
            <person name="Li Y."/>
            <person name="Ning Z."/>
            <person name="He Z."/>
            <person name="Teodor R."/>
            <person name="Lu Y."/>
            <person name="Bowser T.A."/>
            <person name="Graham I.A."/>
            <person name="Ye K."/>
        </authorList>
    </citation>
    <scope>NUCLEOTIDE SEQUENCE [LARGE SCALE GENOMIC DNA]</scope>
    <source>
        <strain evidence="5">cv. HN1</strain>
        <tissue evidence="4">Leaves</tissue>
    </source>
</reference>
<evidence type="ECO:0000313" key="4">
    <source>
        <dbReference type="EMBL" id="RZC81688.1"/>
    </source>
</evidence>
<dbReference type="Gramene" id="RZC81688">
    <property type="protein sequence ID" value="RZC81688"/>
    <property type="gene ID" value="C5167_044265"/>
</dbReference>
<dbReference type="AlphaFoldDB" id="A0A4Y7LAZ6"/>
<dbReference type="STRING" id="3469.A0A4Y7LAZ6"/>
<dbReference type="FunFam" id="1.25.40.10:FF:000474">
    <property type="entry name" value="Pentatricopeptide repeat protein PPR986-12"/>
    <property type="match status" value="1"/>
</dbReference>
<evidence type="ECO:0000256" key="2">
    <source>
        <dbReference type="PROSITE-ProRule" id="PRU00708"/>
    </source>
</evidence>
<feature type="repeat" description="PPR" evidence="2">
    <location>
        <begin position="316"/>
        <end position="350"/>
    </location>
</feature>